<evidence type="ECO:0000256" key="1">
    <source>
        <dbReference type="SAM" id="Phobius"/>
    </source>
</evidence>
<keyword evidence="1" id="KW-0472">Membrane</keyword>
<dbReference type="PANTHER" id="PTHR36859:SF1">
    <property type="entry name" value="PROTEIN HIDE1"/>
    <property type="match status" value="1"/>
</dbReference>
<keyword evidence="1" id="KW-1133">Transmembrane helix</keyword>
<dbReference type="SUPFAM" id="SSF48726">
    <property type="entry name" value="Immunoglobulin"/>
    <property type="match status" value="1"/>
</dbReference>
<evidence type="ECO:0000313" key="4">
    <source>
        <dbReference type="Proteomes" id="UP001178461"/>
    </source>
</evidence>
<dbReference type="InterPro" id="IPR041066">
    <property type="entry name" value="C19orf38_Ig"/>
</dbReference>
<sequence length="198" mass="21842">MKGGKTNQVLACTVSHGEPLQVVHAAEAQHQVIFLLENITRSDGGQYKCQFGVYNGSALKPSEFSNLLEITVEASSLTTFPPTAQPRSDSKGPFWVLPVVLSVVGVLLLAVILLVAAIALRRFKERRKKQRVLDSCWTETSYPTTETSFDNSMYTITMKTDQETIENNGAWISSATSTRLSSRCSVEKPDFCTFRGSE</sequence>
<dbReference type="InterPro" id="IPR040438">
    <property type="entry name" value="HIDE1"/>
</dbReference>
<dbReference type="Gene3D" id="2.60.40.10">
    <property type="entry name" value="Immunoglobulins"/>
    <property type="match status" value="1"/>
</dbReference>
<accession>A0AA35LIS7</accession>
<keyword evidence="1" id="KW-0812">Transmembrane</keyword>
<proteinExistence type="predicted"/>
<keyword evidence="4" id="KW-1185">Reference proteome</keyword>
<protein>
    <submittedName>
        <fullName evidence="3">Protein HIDE1 isoform X1</fullName>
    </submittedName>
</protein>
<dbReference type="Pfam" id="PF17737">
    <property type="entry name" value="Ig_C19orf38"/>
    <property type="match status" value="1"/>
</dbReference>
<dbReference type="PANTHER" id="PTHR36859">
    <property type="entry name" value="PROTEIN HIDE1"/>
    <property type="match status" value="1"/>
</dbReference>
<evidence type="ECO:0000259" key="2">
    <source>
        <dbReference type="Pfam" id="PF17737"/>
    </source>
</evidence>
<dbReference type="EMBL" id="OX395142">
    <property type="protein sequence ID" value="CAI5796349.1"/>
    <property type="molecule type" value="Genomic_DNA"/>
</dbReference>
<dbReference type="InterPro" id="IPR013783">
    <property type="entry name" value="Ig-like_fold"/>
</dbReference>
<dbReference type="AlphaFoldDB" id="A0AA35LIS7"/>
<feature type="domain" description="C19orf38 Ig" evidence="2">
    <location>
        <begin position="20"/>
        <end position="71"/>
    </location>
</feature>
<dbReference type="InterPro" id="IPR036179">
    <property type="entry name" value="Ig-like_dom_sf"/>
</dbReference>
<name>A0AA35LIS7_9SAUR</name>
<gene>
    <name evidence="3" type="ORF">PODLI_1B027923</name>
</gene>
<evidence type="ECO:0000313" key="3">
    <source>
        <dbReference type="EMBL" id="CAI5796349.1"/>
    </source>
</evidence>
<dbReference type="Proteomes" id="UP001178461">
    <property type="component" value="Chromosome 17"/>
</dbReference>
<organism evidence="3 4">
    <name type="scientific">Podarcis lilfordi</name>
    <name type="common">Lilford's wall lizard</name>
    <dbReference type="NCBI Taxonomy" id="74358"/>
    <lineage>
        <taxon>Eukaryota</taxon>
        <taxon>Metazoa</taxon>
        <taxon>Chordata</taxon>
        <taxon>Craniata</taxon>
        <taxon>Vertebrata</taxon>
        <taxon>Euteleostomi</taxon>
        <taxon>Lepidosauria</taxon>
        <taxon>Squamata</taxon>
        <taxon>Bifurcata</taxon>
        <taxon>Unidentata</taxon>
        <taxon>Episquamata</taxon>
        <taxon>Laterata</taxon>
        <taxon>Lacertibaenia</taxon>
        <taxon>Lacertidae</taxon>
        <taxon>Podarcis</taxon>
    </lineage>
</organism>
<feature type="transmembrane region" description="Helical" evidence="1">
    <location>
        <begin position="95"/>
        <end position="120"/>
    </location>
</feature>
<reference evidence="3" key="1">
    <citation type="submission" date="2022-12" db="EMBL/GenBank/DDBJ databases">
        <authorList>
            <person name="Alioto T."/>
            <person name="Alioto T."/>
            <person name="Gomez Garrido J."/>
        </authorList>
    </citation>
    <scope>NUCLEOTIDE SEQUENCE</scope>
</reference>